<proteinExistence type="predicted"/>
<keyword evidence="2" id="KW-1185">Reference proteome</keyword>
<accession>A0ACB8C9R2</accession>
<evidence type="ECO:0000313" key="1">
    <source>
        <dbReference type="EMBL" id="KAH7937653.1"/>
    </source>
</evidence>
<organism evidence="1 2">
    <name type="scientific">Dermacentor silvarum</name>
    <name type="common">Tick</name>
    <dbReference type="NCBI Taxonomy" id="543639"/>
    <lineage>
        <taxon>Eukaryota</taxon>
        <taxon>Metazoa</taxon>
        <taxon>Ecdysozoa</taxon>
        <taxon>Arthropoda</taxon>
        <taxon>Chelicerata</taxon>
        <taxon>Arachnida</taxon>
        <taxon>Acari</taxon>
        <taxon>Parasitiformes</taxon>
        <taxon>Ixodida</taxon>
        <taxon>Ixodoidea</taxon>
        <taxon>Ixodidae</taxon>
        <taxon>Rhipicephalinae</taxon>
        <taxon>Dermacentor</taxon>
    </lineage>
</organism>
<reference evidence="1" key="1">
    <citation type="submission" date="2020-05" db="EMBL/GenBank/DDBJ databases">
        <title>Large-scale comparative analyses of tick genomes elucidate their genetic diversity and vector capacities.</title>
        <authorList>
            <person name="Jia N."/>
            <person name="Wang J."/>
            <person name="Shi W."/>
            <person name="Du L."/>
            <person name="Sun Y."/>
            <person name="Zhan W."/>
            <person name="Jiang J."/>
            <person name="Wang Q."/>
            <person name="Zhang B."/>
            <person name="Ji P."/>
            <person name="Sakyi L.B."/>
            <person name="Cui X."/>
            <person name="Yuan T."/>
            <person name="Jiang B."/>
            <person name="Yang W."/>
            <person name="Lam T.T.-Y."/>
            <person name="Chang Q."/>
            <person name="Ding S."/>
            <person name="Wang X."/>
            <person name="Zhu J."/>
            <person name="Ruan X."/>
            <person name="Zhao L."/>
            <person name="Wei J."/>
            <person name="Que T."/>
            <person name="Du C."/>
            <person name="Cheng J."/>
            <person name="Dai P."/>
            <person name="Han X."/>
            <person name="Huang E."/>
            <person name="Gao Y."/>
            <person name="Liu J."/>
            <person name="Shao H."/>
            <person name="Ye R."/>
            <person name="Li L."/>
            <person name="Wei W."/>
            <person name="Wang X."/>
            <person name="Wang C."/>
            <person name="Yang T."/>
            <person name="Huo Q."/>
            <person name="Li W."/>
            <person name="Guo W."/>
            <person name="Chen H."/>
            <person name="Zhou L."/>
            <person name="Ni X."/>
            <person name="Tian J."/>
            <person name="Zhou Y."/>
            <person name="Sheng Y."/>
            <person name="Liu T."/>
            <person name="Pan Y."/>
            <person name="Xia L."/>
            <person name="Li J."/>
            <person name="Zhao F."/>
            <person name="Cao W."/>
        </authorList>
    </citation>
    <scope>NUCLEOTIDE SEQUENCE</scope>
    <source>
        <strain evidence="1">Dsil-2018</strain>
    </source>
</reference>
<protein>
    <submittedName>
        <fullName evidence="1">Uncharacterized protein</fullName>
    </submittedName>
</protein>
<evidence type="ECO:0000313" key="2">
    <source>
        <dbReference type="Proteomes" id="UP000821865"/>
    </source>
</evidence>
<sequence length="126" mass="13892">MQPTRKGTSLAFDTTPDLTLTGSGIRATRCNTNKDVGSDHKIIEVVVEGGPATPRKRRVEAVNWNLFGALRDDPAPISDIAEWSDGVVRTGKEATEAVETEGDNEAVDRTLVNLWRKKKGLEDRFR</sequence>
<name>A0ACB8C9R2_DERSI</name>
<gene>
    <name evidence="1" type="ORF">HPB49_014118</name>
</gene>
<dbReference type="EMBL" id="CM023477">
    <property type="protein sequence ID" value="KAH7937653.1"/>
    <property type="molecule type" value="Genomic_DNA"/>
</dbReference>
<comment type="caution">
    <text evidence="1">The sequence shown here is derived from an EMBL/GenBank/DDBJ whole genome shotgun (WGS) entry which is preliminary data.</text>
</comment>
<dbReference type="Proteomes" id="UP000821865">
    <property type="component" value="Chromosome 8"/>
</dbReference>